<evidence type="ECO:0000313" key="4">
    <source>
        <dbReference type="Proteomes" id="UP000241203"/>
    </source>
</evidence>
<keyword evidence="2" id="KW-1133">Transmembrane helix</keyword>
<proteinExistence type="predicted"/>
<keyword evidence="2" id="KW-0812">Transmembrane</keyword>
<feature type="region of interest" description="Disordered" evidence="1">
    <location>
        <begin position="1"/>
        <end position="21"/>
    </location>
</feature>
<evidence type="ECO:0000313" key="3">
    <source>
        <dbReference type="EMBL" id="PSL37900.1"/>
    </source>
</evidence>
<dbReference type="AlphaFoldDB" id="A0A2P8GVA2"/>
<evidence type="ECO:0000256" key="1">
    <source>
        <dbReference type="SAM" id="MobiDB-lite"/>
    </source>
</evidence>
<organism evidence="3 4">
    <name type="scientific">Labedella gwakjiensis</name>
    <dbReference type="NCBI Taxonomy" id="390269"/>
    <lineage>
        <taxon>Bacteria</taxon>
        <taxon>Bacillati</taxon>
        <taxon>Actinomycetota</taxon>
        <taxon>Actinomycetes</taxon>
        <taxon>Micrococcales</taxon>
        <taxon>Microbacteriaceae</taxon>
        <taxon>Labedella</taxon>
    </lineage>
</organism>
<sequence>MMRTTAVNTKETGDMTEEPPKRYGARAPGLFTAIDAWFFGAISLVVVSGAFLPFLPFLLAGLAVATPLRRSRWRLITVLLMGFLLGLLFTAPFLLDPLDLEFIEQGPVQTAH</sequence>
<accession>A0A2P8GVA2</accession>
<feature type="transmembrane region" description="Helical" evidence="2">
    <location>
        <begin position="36"/>
        <end position="63"/>
    </location>
</feature>
<dbReference type="Proteomes" id="UP000241203">
    <property type="component" value="Unassembled WGS sequence"/>
</dbReference>
<feature type="transmembrane region" description="Helical" evidence="2">
    <location>
        <begin position="75"/>
        <end position="95"/>
    </location>
</feature>
<reference evidence="3 4" key="1">
    <citation type="submission" date="2018-03" db="EMBL/GenBank/DDBJ databases">
        <title>Genomic Encyclopedia of Archaeal and Bacterial Type Strains, Phase II (KMG-II): from individual species to whole genera.</title>
        <authorList>
            <person name="Goeker M."/>
        </authorList>
    </citation>
    <scope>NUCLEOTIDE SEQUENCE [LARGE SCALE GENOMIC DNA]</scope>
    <source>
        <strain evidence="3 4">DSM 21548</strain>
    </source>
</reference>
<gene>
    <name evidence="3" type="ORF">CLV49_1508</name>
</gene>
<feature type="compositionally biased region" description="Polar residues" evidence="1">
    <location>
        <begin position="1"/>
        <end position="10"/>
    </location>
</feature>
<name>A0A2P8GVA2_9MICO</name>
<evidence type="ECO:0000256" key="2">
    <source>
        <dbReference type="SAM" id="Phobius"/>
    </source>
</evidence>
<dbReference type="EMBL" id="PYAU01000001">
    <property type="protein sequence ID" value="PSL37900.1"/>
    <property type="molecule type" value="Genomic_DNA"/>
</dbReference>
<keyword evidence="2" id="KW-0472">Membrane</keyword>
<protein>
    <submittedName>
        <fullName evidence="3">Uncharacterized protein</fullName>
    </submittedName>
</protein>
<comment type="caution">
    <text evidence="3">The sequence shown here is derived from an EMBL/GenBank/DDBJ whole genome shotgun (WGS) entry which is preliminary data.</text>
</comment>